<dbReference type="PIRSF" id="PIRSF036431">
    <property type="entry name" value="STHK_DctB"/>
    <property type="match status" value="1"/>
</dbReference>
<keyword evidence="5" id="KW-0997">Cell inner membrane</keyword>
<evidence type="ECO:0000256" key="7">
    <source>
        <dbReference type="ARBA" id="ARBA00022679"/>
    </source>
</evidence>
<keyword evidence="13" id="KW-0902">Two-component regulatory system</keyword>
<dbReference type="PROSITE" id="PS50109">
    <property type="entry name" value="HIS_KIN"/>
    <property type="match status" value="1"/>
</dbReference>
<keyword evidence="4" id="KW-1003">Cell membrane</keyword>
<dbReference type="GO" id="GO:0000155">
    <property type="term" value="F:phosphorelay sensor kinase activity"/>
    <property type="evidence" value="ECO:0007669"/>
    <property type="project" value="InterPro"/>
</dbReference>
<evidence type="ECO:0000256" key="17">
    <source>
        <dbReference type="SAM" id="Phobius"/>
    </source>
</evidence>
<evidence type="ECO:0000256" key="13">
    <source>
        <dbReference type="ARBA" id="ARBA00023012"/>
    </source>
</evidence>
<name>A0A2N7JWR1_9VIBR</name>
<dbReference type="SUPFAM" id="SSF55874">
    <property type="entry name" value="ATPase domain of HSP90 chaperone/DNA topoisomerase II/histidine kinase"/>
    <property type="match status" value="1"/>
</dbReference>
<dbReference type="FunFam" id="1.10.287.130:FF:000049">
    <property type="entry name" value="C4-dicarboxylate transport sensor protein DctB"/>
    <property type="match status" value="1"/>
</dbReference>
<dbReference type="CDD" id="cd00130">
    <property type="entry name" value="PAS"/>
    <property type="match status" value="1"/>
</dbReference>
<dbReference type="SMART" id="SM00387">
    <property type="entry name" value="HATPase_c"/>
    <property type="match status" value="1"/>
</dbReference>
<dbReference type="InterPro" id="IPR003661">
    <property type="entry name" value="HisK_dim/P_dom"/>
</dbReference>
<reference evidence="20" key="1">
    <citation type="submission" date="2016-07" db="EMBL/GenBank/DDBJ databases">
        <title>Nontailed viruses are major unrecognized killers of bacteria in the ocean.</title>
        <authorList>
            <person name="Kauffman K."/>
            <person name="Hussain F."/>
            <person name="Yang J."/>
            <person name="Arevalo P."/>
            <person name="Brown J."/>
            <person name="Cutler M."/>
            <person name="Kelly L."/>
            <person name="Polz M.F."/>
        </authorList>
    </citation>
    <scope>NUCLEOTIDE SEQUENCE [LARGE SCALE GENOMIC DNA]</scope>
    <source>
        <strain evidence="20">10N.261.46.F8</strain>
    </source>
</reference>
<dbReference type="InterPro" id="IPR036097">
    <property type="entry name" value="HisK_dim/P_sf"/>
</dbReference>
<dbReference type="InterPro" id="IPR035965">
    <property type="entry name" value="PAS-like_dom_sf"/>
</dbReference>
<dbReference type="Gene3D" id="1.10.287.130">
    <property type="match status" value="1"/>
</dbReference>
<evidence type="ECO:0000256" key="12">
    <source>
        <dbReference type="ARBA" id="ARBA00022989"/>
    </source>
</evidence>
<dbReference type="Gene3D" id="3.30.565.10">
    <property type="entry name" value="Histidine kinase-like ATPase, C-terminal domain"/>
    <property type="match status" value="1"/>
</dbReference>
<sequence length="695" mass="78956">MMNNNRYWLFLCACLLIGLVQVTTKSGISQWKLEQAQRYAEQRFLGYIAEARRTLKRFYYLPYLVTNDETSVRFIDGEVRLEKRIKKQLIQLDKAANTKGWYLLSGEGDLLVSSVERSKLSKKNASTIVSKIHQQGGAISVVTKNKGVTPDYFIAAPVYRASDVVGIVAVQIDLSLLTDQWFADGEAILFQNPRDQFFLSSDHRLSADWFNDTFNSQPTATKRELYDQTHIRVWRLQDKDYLIQSIKLDDLNWRLTYLTPLTSLNQTTNWISWSVAVGCLFILLLLVILYQRRQKKLSNLRIQKLIEESEKRLSGMINKTHVGLVLIDKHGHIHDINLMAKNYFCLSDSMISNIKAWQLFEAGNPNSTTLQLLKNLEQHQELAEITSVETMARRSDGSYFPVQFSISSFPWHSTPYYLCTVIDISKRKKAEIAVQNANKTLQLRVEERTQDLKDAQQELVESSKLAALGRMSSAITHELNQPLTGLKTLLSSNQLLMERGETKMLKANMDLVMSLIDRMANMTSQLKSFAFKRLEKPYPVSLTEALQETLRIHQAELDNIDIRIRVASNISMVMGEEARLRQVLGNLIRNAVDATQNQTPATIVISAHTDQQRVIIKVQDNGCGVSEDQLETIFEPFHTNKKMGEGLGLGLAITANNVRDMQGTLIAKNNSDQGMTFTLTLQNIDSDSDSDSDSK</sequence>
<evidence type="ECO:0000256" key="2">
    <source>
        <dbReference type="ARBA" id="ARBA00004429"/>
    </source>
</evidence>
<dbReference type="InterPro" id="IPR004358">
    <property type="entry name" value="Sig_transdc_His_kin-like_C"/>
</dbReference>
<dbReference type="SUPFAM" id="SSF47384">
    <property type="entry name" value="Homodimeric domain of signal transducing histidine kinase"/>
    <property type="match status" value="1"/>
</dbReference>
<dbReference type="PANTHER" id="PTHR43065:SF42">
    <property type="entry name" value="TWO-COMPONENT SENSOR PPRA"/>
    <property type="match status" value="1"/>
</dbReference>
<dbReference type="RefSeq" id="WP_102437992.1">
    <property type="nucleotide sequence ID" value="NZ_CAWNVI010000165.1"/>
</dbReference>
<gene>
    <name evidence="19" type="ORF">BCT49_16035</name>
</gene>
<dbReference type="InterPro" id="IPR036890">
    <property type="entry name" value="HATPase_C_sf"/>
</dbReference>
<keyword evidence="16" id="KW-0175">Coiled coil</keyword>
<dbReference type="InterPro" id="IPR005467">
    <property type="entry name" value="His_kinase_dom"/>
</dbReference>
<dbReference type="SUPFAM" id="SSF55785">
    <property type="entry name" value="PYP-like sensor domain (PAS domain)"/>
    <property type="match status" value="1"/>
</dbReference>
<keyword evidence="8 17" id="KW-0812">Transmembrane</keyword>
<evidence type="ECO:0000259" key="18">
    <source>
        <dbReference type="PROSITE" id="PS50109"/>
    </source>
</evidence>
<dbReference type="SMART" id="SM00086">
    <property type="entry name" value="PAC"/>
    <property type="match status" value="1"/>
</dbReference>
<dbReference type="InterPro" id="IPR000014">
    <property type="entry name" value="PAS"/>
</dbReference>
<dbReference type="InterPro" id="IPR001610">
    <property type="entry name" value="PAC"/>
</dbReference>
<keyword evidence="9" id="KW-0547">Nucleotide-binding</keyword>
<keyword evidence="12 17" id="KW-1133">Transmembrane helix</keyword>
<dbReference type="GO" id="GO:0005886">
    <property type="term" value="C:plasma membrane"/>
    <property type="evidence" value="ECO:0007669"/>
    <property type="project" value="UniProtKB-SubCell"/>
</dbReference>
<keyword evidence="14 17" id="KW-0472">Membrane</keyword>
<feature type="coiled-coil region" evidence="16">
    <location>
        <begin position="438"/>
        <end position="465"/>
    </location>
</feature>
<keyword evidence="10 19" id="KW-0418">Kinase</keyword>
<evidence type="ECO:0000256" key="1">
    <source>
        <dbReference type="ARBA" id="ARBA00000085"/>
    </source>
</evidence>
<dbReference type="Pfam" id="PF13426">
    <property type="entry name" value="PAS_9"/>
    <property type="match status" value="1"/>
</dbReference>
<dbReference type="InterPro" id="IPR017055">
    <property type="entry name" value="Sig_transdc_His_kinase_DctB"/>
</dbReference>
<dbReference type="Gene3D" id="3.30.450.20">
    <property type="entry name" value="PAS domain"/>
    <property type="match status" value="2"/>
</dbReference>
<dbReference type="Proteomes" id="UP000235406">
    <property type="component" value="Unassembled WGS sequence"/>
</dbReference>
<dbReference type="InterPro" id="IPR003594">
    <property type="entry name" value="HATPase_dom"/>
</dbReference>
<evidence type="ECO:0000256" key="6">
    <source>
        <dbReference type="ARBA" id="ARBA00022553"/>
    </source>
</evidence>
<evidence type="ECO:0000256" key="15">
    <source>
        <dbReference type="ARBA" id="ARBA00073143"/>
    </source>
</evidence>
<evidence type="ECO:0000313" key="20">
    <source>
        <dbReference type="Proteomes" id="UP000235406"/>
    </source>
</evidence>
<comment type="catalytic activity">
    <reaction evidence="1">
        <text>ATP + protein L-histidine = ADP + protein N-phospho-L-histidine.</text>
        <dbReference type="EC" id="2.7.13.3"/>
    </reaction>
</comment>
<dbReference type="Pfam" id="PF02518">
    <property type="entry name" value="HATPase_c"/>
    <property type="match status" value="1"/>
</dbReference>
<comment type="subcellular location">
    <subcellularLocation>
        <location evidence="2">Cell inner membrane</location>
        <topology evidence="2">Multi-pass membrane protein</topology>
    </subcellularLocation>
</comment>
<dbReference type="EMBL" id="MCZK01000165">
    <property type="protein sequence ID" value="PMM64241.1"/>
    <property type="molecule type" value="Genomic_DNA"/>
</dbReference>
<evidence type="ECO:0000256" key="3">
    <source>
        <dbReference type="ARBA" id="ARBA00012438"/>
    </source>
</evidence>
<dbReference type="PRINTS" id="PR00344">
    <property type="entry name" value="BCTRLSENSOR"/>
</dbReference>
<evidence type="ECO:0000313" key="19">
    <source>
        <dbReference type="EMBL" id="PMM64241.1"/>
    </source>
</evidence>
<protein>
    <recommendedName>
        <fullName evidence="15">C4-dicarboxylate transport sensor protein DctB</fullName>
        <ecNumber evidence="3">2.7.13.3</ecNumber>
    </recommendedName>
</protein>
<evidence type="ECO:0000256" key="14">
    <source>
        <dbReference type="ARBA" id="ARBA00023136"/>
    </source>
</evidence>
<dbReference type="CDD" id="cd00075">
    <property type="entry name" value="HATPase"/>
    <property type="match status" value="1"/>
</dbReference>
<evidence type="ECO:0000256" key="5">
    <source>
        <dbReference type="ARBA" id="ARBA00022519"/>
    </source>
</evidence>
<dbReference type="CDD" id="cd00082">
    <property type="entry name" value="HisKA"/>
    <property type="match status" value="1"/>
</dbReference>
<feature type="domain" description="Histidine kinase" evidence="18">
    <location>
        <begin position="474"/>
        <end position="685"/>
    </location>
</feature>
<evidence type="ECO:0000256" key="16">
    <source>
        <dbReference type="SAM" id="Coils"/>
    </source>
</evidence>
<evidence type="ECO:0000256" key="8">
    <source>
        <dbReference type="ARBA" id="ARBA00022692"/>
    </source>
</evidence>
<feature type="transmembrane region" description="Helical" evidence="17">
    <location>
        <begin position="270"/>
        <end position="290"/>
    </location>
</feature>
<comment type="caution">
    <text evidence="19">The sequence shown here is derived from an EMBL/GenBank/DDBJ whole genome shotgun (WGS) entry which is preliminary data.</text>
</comment>
<dbReference type="GO" id="GO:0005524">
    <property type="term" value="F:ATP binding"/>
    <property type="evidence" value="ECO:0007669"/>
    <property type="project" value="UniProtKB-KW"/>
</dbReference>
<organism evidence="19 20">
    <name type="scientific">Vibrio lentus</name>
    <dbReference type="NCBI Taxonomy" id="136468"/>
    <lineage>
        <taxon>Bacteria</taxon>
        <taxon>Pseudomonadati</taxon>
        <taxon>Pseudomonadota</taxon>
        <taxon>Gammaproteobacteria</taxon>
        <taxon>Vibrionales</taxon>
        <taxon>Vibrionaceae</taxon>
        <taxon>Vibrio</taxon>
    </lineage>
</organism>
<dbReference type="OrthoDB" id="9772100at2"/>
<keyword evidence="11" id="KW-0067">ATP-binding</keyword>
<evidence type="ECO:0000256" key="4">
    <source>
        <dbReference type="ARBA" id="ARBA00022475"/>
    </source>
</evidence>
<evidence type="ECO:0000256" key="10">
    <source>
        <dbReference type="ARBA" id="ARBA00022777"/>
    </source>
</evidence>
<dbReference type="PANTHER" id="PTHR43065">
    <property type="entry name" value="SENSOR HISTIDINE KINASE"/>
    <property type="match status" value="1"/>
</dbReference>
<proteinExistence type="predicted"/>
<accession>A0A2N7JWR1</accession>
<evidence type="ECO:0000256" key="11">
    <source>
        <dbReference type="ARBA" id="ARBA00022840"/>
    </source>
</evidence>
<dbReference type="AlphaFoldDB" id="A0A2N7JWR1"/>
<dbReference type="EC" id="2.7.13.3" evidence="3"/>
<keyword evidence="6" id="KW-0597">Phosphoprotein</keyword>
<dbReference type="NCBIfam" id="TIGR00229">
    <property type="entry name" value="sensory_box"/>
    <property type="match status" value="1"/>
</dbReference>
<keyword evidence="7" id="KW-0808">Transferase</keyword>
<evidence type="ECO:0000256" key="9">
    <source>
        <dbReference type="ARBA" id="ARBA00022741"/>
    </source>
</evidence>